<protein>
    <submittedName>
        <fullName evidence="6">DegT/DnrJ/EryC1/StrS family aminotransferase</fullName>
        <ecNumber evidence="6">2.6.1.-</ecNumber>
    </submittedName>
</protein>
<proteinExistence type="inferred from homology"/>
<dbReference type="GO" id="GO:0030170">
    <property type="term" value="F:pyridoxal phosphate binding"/>
    <property type="evidence" value="ECO:0007669"/>
    <property type="project" value="TreeGrafter"/>
</dbReference>
<organism evidence="6 7">
    <name type="scientific">Candidatus Endonucleibacter bathymodioli</name>
    <dbReference type="NCBI Taxonomy" id="539814"/>
    <lineage>
        <taxon>Bacteria</taxon>
        <taxon>Pseudomonadati</taxon>
        <taxon>Pseudomonadota</taxon>
        <taxon>Gammaproteobacteria</taxon>
        <taxon>Oceanospirillales</taxon>
        <taxon>Endozoicomonadaceae</taxon>
        <taxon>Candidatus Endonucleibacter</taxon>
    </lineage>
</organism>
<keyword evidence="7" id="KW-1185">Reference proteome</keyword>
<dbReference type="InterPro" id="IPR015424">
    <property type="entry name" value="PyrdxlP-dep_Trfase"/>
</dbReference>
<name>A0AA90NNK6_9GAMM</name>
<dbReference type="InterPro" id="IPR000653">
    <property type="entry name" value="DegT/StrS_aminotransferase"/>
</dbReference>
<dbReference type="Gene3D" id="3.90.1150.10">
    <property type="entry name" value="Aspartate Aminotransferase, domain 1"/>
    <property type="match status" value="1"/>
</dbReference>
<keyword evidence="1 4" id="KW-0663">Pyridoxal phosphate</keyword>
<keyword evidence="6" id="KW-0032">Aminotransferase</keyword>
<evidence type="ECO:0000256" key="1">
    <source>
        <dbReference type="ARBA" id="ARBA00022898"/>
    </source>
</evidence>
<evidence type="ECO:0000256" key="4">
    <source>
        <dbReference type="PIRSR" id="PIRSR000390-2"/>
    </source>
</evidence>
<evidence type="ECO:0000256" key="5">
    <source>
        <dbReference type="RuleBase" id="RU004508"/>
    </source>
</evidence>
<dbReference type="FunFam" id="3.40.640.10:FF:000089">
    <property type="entry name" value="Aminotransferase, DegT/DnrJ/EryC1/StrS family"/>
    <property type="match status" value="1"/>
</dbReference>
<gene>
    <name evidence="6" type="ORF">QS748_13350</name>
</gene>
<dbReference type="PANTHER" id="PTHR30244">
    <property type="entry name" value="TRANSAMINASE"/>
    <property type="match status" value="1"/>
</dbReference>
<dbReference type="InterPro" id="IPR015422">
    <property type="entry name" value="PyrdxlP-dep_Trfase_small"/>
</dbReference>
<dbReference type="Proteomes" id="UP001178148">
    <property type="component" value="Unassembled WGS sequence"/>
</dbReference>
<dbReference type="SUPFAM" id="SSF53383">
    <property type="entry name" value="PLP-dependent transferases"/>
    <property type="match status" value="1"/>
</dbReference>
<dbReference type="InterPro" id="IPR015421">
    <property type="entry name" value="PyrdxlP-dep_Trfase_major"/>
</dbReference>
<accession>A0AA90NNK6</accession>
<reference evidence="6 7" key="1">
    <citation type="journal article" date="2023" name="bioRxiv">
        <title>An intranuclear bacterial parasite of deep-sea mussels expresses apoptosis inhibitors acquired from its host.</title>
        <authorList>
            <person name="Gonzalez Porras M.A."/>
            <person name="Assie A."/>
            <person name="Tietjen M."/>
            <person name="Violette M."/>
            <person name="Kleiner M."/>
            <person name="Gruber-Vodicka H."/>
            <person name="Dubilier N."/>
            <person name="Leisch N."/>
        </authorList>
    </citation>
    <scope>NUCLEOTIDE SEQUENCE [LARGE SCALE GENOMIC DNA]</scope>
    <source>
        <strain evidence="6">IAP13</strain>
    </source>
</reference>
<keyword evidence="6" id="KW-0808">Transferase</keyword>
<comment type="caution">
    <text evidence="6">The sequence shown here is derived from an EMBL/GenBank/DDBJ whole genome shotgun (WGS) entry which is preliminary data.</text>
</comment>
<dbReference type="GO" id="GO:0008483">
    <property type="term" value="F:transaminase activity"/>
    <property type="evidence" value="ECO:0007669"/>
    <property type="project" value="UniProtKB-KW"/>
</dbReference>
<dbReference type="EMBL" id="JASXSV010000031">
    <property type="protein sequence ID" value="MDP0590108.1"/>
    <property type="molecule type" value="Genomic_DNA"/>
</dbReference>
<evidence type="ECO:0000313" key="6">
    <source>
        <dbReference type="EMBL" id="MDP0590108.1"/>
    </source>
</evidence>
<evidence type="ECO:0000256" key="2">
    <source>
        <dbReference type="ARBA" id="ARBA00037999"/>
    </source>
</evidence>
<dbReference type="Gene3D" id="3.40.640.10">
    <property type="entry name" value="Type I PLP-dependent aspartate aminotransferase-like (Major domain)"/>
    <property type="match status" value="1"/>
</dbReference>
<dbReference type="CDD" id="cd00616">
    <property type="entry name" value="AHBA_syn"/>
    <property type="match status" value="1"/>
</dbReference>
<dbReference type="EC" id="2.6.1.-" evidence="6"/>
<evidence type="ECO:0000256" key="3">
    <source>
        <dbReference type="PIRSR" id="PIRSR000390-1"/>
    </source>
</evidence>
<feature type="modified residue" description="N6-(pyridoxal phosphate)lysine" evidence="4">
    <location>
        <position position="187"/>
    </location>
</feature>
<dbReference type="AlphaFoldDB" id="A0AA90NNK6"/>
<dbReference type="PANTHER" id="PTHR30244:SF36">
    <property type="entry name" value="3-OXO-GLUCOSE-6-PHOSPHATE:GLUTAMATE AMINOTRANSFERASE"/>
    <property type="match status" value="1"/>
</dbReference>
<dbReference type="GO" id="GO:0000271">
    <property type="term" value="P:polysaccharide biosynthetic process"/>
    <property type="evidence" value="ECO:0007669"/>
    <property type="project" value="TreeGrafter"/>
</dbReference>
<evidence type="ECO:0000313" key="7">
    <source>
        <dbReference type="Proteomes" id="UP001178148"/>
    </source>
</evidence>
<feature type="active site" description="Proton acceptor" evidence="3">
    <location>
        <position position="187"/>
    </location>
</feature>
<dbReference type="PIRSF" id="PIRSF000390">
    <property type="entry name" value="PLP_StrS"/>
    <property type="match status" value="1"/>
</dbReference>
<dbReference type="Pfam" id="PF01041">
    <property type="entry name" value="DegT_DnrJ_EryC1"/>
    <property type="match status" value="1"/>
</dbReference>
<sequence length="375" mass="41164">MKKVPFLDLVQLHQDIREPIDAAYHRVMNSGWFSMGPELEAFEADFARYCEVKHCIGVGNGLEALHLLLKAYGIGPGDEVIVPSNTFIATWLAVTECGARPVPVEPDVVTNNINPALIAAAITRHTRAIMPVHLYGQPADMDPINALAEQHGLVVIEDAAQAQGARYKNRRIGSLGDAAATSFYPGKNLGALGDGGAVMTNDDAIADKVRQLRNYGSSVKYQHDIIGFNSRLDEMQAAFLRVKLDMLNDWNISRRDVAVQYSERLSDCEGITLPAVPDFAEPVWHLYVIQTQQRDALQAYLSERGVATVIHYPIPPHKQLCYLDFAETELPLADMLADEVLSIPMSPVLAPSEIDCIVNAVRSFTEANSSSADIL</sequence>
<comment type="similarity">
    <text evidence="2 5">Belongs to the DegT/DnrJ/EryC1 family.</text>
</comment>